<feature type="compositionally biased region" description="Polar residues" evidence="4">
    <location>
        <begin position="362"/>
        <end position="371"/>
    </location>
</feature>
<proteinExistence type="inferred from homology"/>
<dbReference type="InterPro" id="IPR033522">
    <property type="entry name" value="IA-2/IA-2_beta"/>
</dbReference>
<evidence type="ECO:0008006" key="10">
    <source>
        <dbReference type="Google" id="ProtNLM"/>
    </source>
</evidence>
<evidence type="ECO:0000259" key="7">
    <source>
        <dbReference type="PROSITE" id="PS50056"/>
    </source>
</evidence>
<dbReference type="InterPro" id="IPR029021">
    <property type="entry name" value="Prot-tyrosine_phosphatase-like"/>
</dbReference>
<evidence type="ECO:0000313" key="9">
    <source>
        <dbReference type="Proteomes" id="UP000001307"/>
    </source>
</evidence>
<feature type="region of interest" description="Disordered" evidence="4">
    <location>
        <begin position="357"/>
        <end position="385"/>
    </location>
</feature>
<evidence type="ECO:0000256" key="1">
    <source>
        <dbReference type="ARBA" id="ARBA00004358"/>
    </source>
</evidence>
<evidence type="ECO:0000256" key="3">
    <source>
        <dbReference type="ARBA" id="ARBA00023329"/>
    </source>
</evidence>
<dbReference type="PROSITE" id="PS50055">
    <property type="entry name" value="TYR_PHOSPHATASE_PTP"/>
    <property type="match status" value="1"/>
</dbReference>
<comment type="similarity">
    <text evidence="2">Belongs to the protein-tyrosine phosphatase family.</text>
</comment>
<dbReference type="SUPFAM" id="SSF52799">
    <property type="entry name" value="(Phosphotyrosine protein) phosphatases II"/>
    <property type="match status" value="1"/>
</dbReference>
<evidence type="ECO:0000313" key="8">
    <source>
        <dbReference type="EMBL" id="CBY21709.1"/>
    </source>
</evidence>
<dbReference type="GO" id="GO:0030141">
    <property type="term" value="C:secretory granule"/>
    <property type="evidence" value="ECO:0007669"/>
    <property type="project" value="InterPro"/>
</dbReference>
<sequence>MLKRLSEWTASAILGSAIDLLQNKRRRGATNDENHPFSLAIFPNISHKRNGMRLKRVFATFASFGGTDALGCRILDNCAPTEVCIYTQSNPAGACLPLSNHKRDQELYQPGYPNIHSAESEYQRQLDRRRKELLKKQLEKRELARLVQEYRRSPPDYEDDDSSPTDGGLFWKSSEPQSDYKSFSSSSYQVNGGPEHVKVETDDNGKINNYEENIKPDGTVERVTEPEEILEPMPMPAKRVADPNMQAQIDQLDIFAIKEEKRAMLLTFGAGGLLCAVLVISGLTLFATRRKKQPPMDFPAGDYEQLCRQHFAAKESQDISPTDWSESKEGYLPNDELTVEQARSLLAASTDDNAIRSAWRDANSSPSEESTNGGGEHPGKDRDPGYLPYESNRFKFKQSDLYYNASNVKLADDSWLLSQSPLPGQLSEFWTMIWESERTALILLSPLQEDGMPQSARFWPNEGAELHGGIEVNLVTEHVWCREFLVRSLYLRQTGETRTVTLLHYLGWPLNSTPPSAKRLLEFRRKARRAGSPVVICPDGASRSGAYCLIDSLISAYSKGKEPKPAELLSALRDQRMKSIRTESQLNFVMEAMGEAAESALQN</sequence>
<dbReference type="PRINTS" id="PR00700">
    <property type="entry name" value="PRTYPHPHTASE"/>
</dbReference>
<dbReference type="Gene3D" id="3.90.190.10">
    <property type="entry name" value="Protein tyrosine phosphatase superfamily"/>
    <property type="match status" value="1"/>
</dbReference>
<keyword evidence="5" id="KW-0472">Membrane</keyword>
<keyword evidence="9" id="KW-1185">Reference proteome</keyword>
<dbReference type="PANTHER" id="PTHR46106">
    <property type="entry name" value="IA-2 PROTEIN TYROSINE PHOSPHATASE, ISOFORM C"/>
    <property type="match status" value="1"/>
</dbReference>
<evidence type="ECO:0000259" key="6">
    <source>
        <dbReference type="PROSITE" id="PS50055"/>
    </source>
</evidence>
<reference evidence="8" key="1">
    <citation type="journal article" date="2010" name="Science">
        <title>Plasticity of animal genome architecture unmasked by rapid evolution of a pelagic tunicate.</title>
        <authorList>
            <person name="Denoeud F."/>
            <person name="Henriet S."/>
            <person name="Mungpakdee S."/>
            <person name="Aury J.M."/>
            <person name="Da Silva C."/>
            <person name="Brinkmann H."/>
            <person name="Mikhaleva J."/>
            <person name="Olsen L.C."/>
            <person name="Jubin C."/>
            <person name="Canestro C."/>
            <person name="Bouquet J.M."/>
            <person name="Danks G."/>
            <person name="Poulain J."/>
            <person name="Campsteijn C."/>
            <person name="Adamski M."/>
            <person name="Cross I."/>
            <person name="Yadetie F."/>
            <person name="Muffato M."/>
            <person name="Louis A."/>
            <person name="Butcher S."/>
            <person name="Tsagkogeorga G."/>
            <person name="Konrad A."/>
            <person name="Singh S."/>
            <person name="Jensen M.F."/>
            <person name="Cong E.H."/>
            <person name="Eikeseth-Otteraa H."/>
            <person name="Noel B."/>
            <person name="Anthouard V."/>
            <person name="Porcel B.M."/>
            <person name="Kachouri-Lafond R."/>
            <person name="Nishino A."/>
            <person name="Ugolini M."/>
            <person name="Chourrout P."/>
            <person name="Nishida H."/>
            <person name="Aasland R."/>
            <person name="Huzurbazar S."/>
            <person name="Westhof E."/>
            <person name="Delsuc F."/>
            <person name="Lehrach H."/>
            <person name="Reinhardt R."/>
            <person name="Weissenbach J."/>
            <person name="Roy S.W."/>
            <person name="Artiguenave F."/>
            <person name="Postlethwait J.H."/>
            <person name="Manak J.R."/>
            <person name="Thompson E.M."/>
            <person name="Jaillon O."/>
            <person name="Du Pasquier L."/>
            <person name="Boudinot P."/>
            <person name="Liberles D.A."/>
            <person name="Volff J.N."/>
            <person name="Philippe H."/>
            <person name="Lenhard B."/>
            <person name="Roest Crollius H."/>
            <person name="Wincker P."/>
            <person name="Chourrout D."/>
        </authorList>
    </citation>
    <scope>NUCLEOTIDE SEQUENCE [LARGE SCALE GENOMIC DNA]</scope>
</reference>
<keyword evidence="5" id="KW-0812">Transmembrane</keyword>
<dbReference type="GO" id="GO:0045202">
    <property type="term" value="C:synapse"/>
    <property type="evidence" value="ECO:0007669"/>
    <property type="project" value="TreeGrafter"/>
</dbReference>
<keyword evidence="5" id="KW-1133">Transmembrane helix</keyword>
<dbReference type="PROSITE" id="PS50056">
    <property type="entry name" value="TYR_PHOSPHATASE_2"/>
    <property type="match status" value="1"/>
</dbReference>
<dbReference type="OrthoDB" id="9880441at2759"/>
<protein>
    <recommendedName>
        <fullName evidence="10">Tyrosine-protein phosphatase domain-containing protein</fullName>
    </recommendedName>
</protein>
<feature type="domain" description="Tyrosine-protein phosphatase" evidence="6">
    <location>
        <begin position="380"/>
        <end position="596"/>
    </location>
</feature>
<dbReference type="InterPro" id="IPR000242">
    <property type="entry name" value="PTP_cat"/>
</dbReference>
<dbReference type="InterPro" id="IPR000387">
    <property type="entry name" value="Tyr_Pase_dom"/>
</dbReference>
<feature type="transmembrane region" description="Helical" evidence="5">
    <location>
        <begin position="263"/>
        <end position="286"/>
    </location>
</feature>
<dbReference type="AlphaFoldDB" id="E4WV27"/>
<accession>E4WV27</accession>
<feature type="domain" description="Tyrosine specific protein phosphatases" evidence="7">
    <location>
        <begin position="518"/>
        <end position="587"/>
    </location>
</feature>
<dbReference type="GO" id="GO:0051046">
    <property type="term" value="P:regulation of secretion"/>
    <property type="evidence" value="ECO:0007669"/>
    <property type="project" value="TreeGrafter"/>
</dbReference>
<evidence type="ECO:0000256" key="2">
    <source>
        <dbReference type="ARBA" id="ARBA00009580"/>
    </source>
</evidence>
<dbReference type="Pfam" id="PF00102">
    <property type="entry name" value="Y_phosphatase"/>
    <property type="match status" value="1"/>
</dbReference>
<dbReference type="Proteomes" id="UP000001307">
    <property type="component" value="Unassembled WGS sequence"/>
</dbReference>
<dbReference type="SMART" id="SM00404">
    <property type="entry name" value="PTPc_motif"/>
    <property type="match status" value="1"/>
</dbReference>
<comment type="subcellular location">
    <subcellularLocation>
        <location evidence="1">Cytoplasmic vesicle membrane</location>
        <topology evidence="1">Single-pass type I membrane protein</topology>
    </subcellularLocation>
</comment>
<feature type="region of interest" description="Disordered" evidence="4">
    <location>
        <begin position="149"/>
        <end position="202"/>
    </location>
</feature>
<dbReference type="InterPro" id="IPR003595">
    <property type="entry name" value="Tyr_Pase_cat"/>
</dbReference>
<name>E4WV27_OIKDI</name>
<dbReference type="SMART" id="SM00194">
    <property type="entry name" value="PTPc"/>
    <property type="match status" value="1"/>
</dbReference>
<evidence type="ECO:0000256" key="5">
    <source>
        <dbReference type="SAM" id="Phobius"/>
    </source>
</evidence>
<dbReference type="EMBL" id="FN653017">
    <property type="protein sequence ID" value="CBY21709.1"/>
    <property type="molecule type" value="Genomic_DNA"/>
</dbReference>
<keyword evidence="3" id="KW-0968">Cytoplasmic vesicle</keyword>
<dbReference type="PANTHER" id="PTHR46106:SF4">
    <property type="entry name" value="IA-2 PROTEIN TYROSINE PHOSPHATASE, ISOFORM C"/>
    <property type="match status" value="1"/>
</dbReference>
<dbReference type="GO" id="GO:0030659">
    <property type="term" value="C:cytoplasmic vesicle membrane"/>
    <property type="evidence" value="ECO:0007669"/>
    <property type="project" value="UniProtKB-SubCell"/>
</dbReference>
<evidence type="ECO:0000256" key="4">
    <source>
        <dbReference type="SAM" id="MobiDB-lite"/>
    </source>
</evidence>
<dbReference type="InParanoid" id="E4WV27"/>
<gene>
    <name evidence="8" type="ORF">GSOID_T00009484001</name>
</gene>
<organism evidence="8">
    <name type="scientific">Oikopleura dioica</name>
    <name type="common">Tunicate</name>
    <dbReference type="NCBI Taxonomy" id="34765"/>
    <lineage>
        <taxon>Eukaryota</taxon>
        <taxon>Metazoa</taxon>
        <taxon>Chordata</taxon>
        <taxon>Tunicata</taxon>
        <taxon>Appendicularia</taxon>
        <taxon>Copelata</taxon>
        <taxon>Oikopleuridae</taxon>
        <taxon>Oikopleura</taxon>
    </lineage>
</organism>